<evidence type="ECO:0000313" key="9">
    <source>
        <dbReference type="Proteomes" id="UP000541185"/>
    </source>
</evidence>
<keyword evidence="6" id="KW-0813">Transport</keyword>
<feature type="transmembrane region" description="Helical" evidence="7">
    <location>
        <begin position="65"/>
        <end position="84"/>
    </location>
</feature>
<dbReference type="Pfam" id="PF00950">
    <property type="entry name" value="ABC-3"/>
    <property type="match status" value="2"/>
</dbReference>
<dbReference type="GO" id="GO:0043190">
    <property type="term" value="C:ATP-binding cassette (ABC) transporter complex"/>
    <property type="evidence" value="ECO:0007669"/>
    <property type="project" value="InterPro"/>
</dbReference>
<dbReference type="GO" id="GO:0055085">
    <property type="term" value="P:transmembrane transport"/>
    <property type="evidence" value="ECO:0007669"/>
    <property type="project" value="InterPro"/>
</dbReference>
<evidence type="ECO:0000256" key="5">
    <source>
        <dbReference type="ARBA" id="ARBA00023136"/>
    </source>
</evidence>
<feature type="transmembrane region" description="Helical" evidence="7">
    <location>
        <begin position="96"/>
        <end position="118"/>
    </location>
</feature>
<comment type="caution">
    <text evidence="8">The sequence shown here is derived from an EMBL/GenBank/DDBJ whole genome shotgun (WGS) entry which is preliminary data.</text>
</comment>
<name>A0A848GZG2_9BURK</name>
<gene>
    <name evidence="8" type="ORF">HHL11_00415</name>
</gene>
<dbReference type="PANTHER" id="PTHR30477:SF19">
    <property type="entry name" value="METAL ABC TRANSPORTER PERMEASE"/>
    <property type="match status" value="1"/>
</dbReference>
<feature type="transmembrane region" description="Helical" evidence="7">
    <location>
        <begin position="6"/>
        <end position="26"/>
    </location>
</feature>
<protein>
    <submittedName>
        <fullName evidence="8">Metal ABC transporter permease</fullName>
    </submittedName>
</protein>
<evidence type="ECO:0000256" key="3">
    <source>
        <dbReference type="ARBA" id="ARBA00022692"/>
    </source>
</evidence>
<keyword evidence="3 6" id="KW-0812">Transmembrane</keyword>
<keyword evidence="4 7" id="KW-1133">Transmembrane helix</keyword>
<dbReference type="InterPro" id="IPR037294">
    <property type="entry name" value="ABC_BtuC-like"/>
</dbReference>
<dbReference type="InterPro" id="IPR001626">
    <property type="entry name" value="ABC_TroCD"/>
</dbReference>
<reference evidence="8 9" key="1">
    <citation type="submission" date="2020-04" db="EMBL/GenBank/DDBJ databases">
        <title>Ramlibacter sp. G-1-2-2 isolated from soil.</title>
        <authorList>
            <person name="Dahal R.H."/>
        </authorList>
    </citation>
    <scope>NUCLEOTIDE SEQUENCE [LARGE SCALE GENOMIC DNA]</scope>
    <source>
        <strain evidence="8 9">G-1-2-2</strain>
    </source>
</reference>
<organism evidence="8 9">
    <name type="scientific">Ramlibacter agri</name>
    <dbReference type="NCBI Taxonomy" id="2728837"/>
    <lineage>
        <taxon>Bacteria</taxon>
        <taxon>Pseudomonadati</taxon>
        <taxon>Pseudomonadota</taxon>
        <taxon>Betaproteobacteria</taxon>
        <taxon>Burkholderiales</taxon>
        <taxon>Comamonadaceae</taxon>
        <taxon>Ramlibacter</taxon>
    </lineage>
</organism>
<dbReference type="RefSeq" id="WP_169416415.1">
    <property type="nucleotide sequence ID" value="NZ_JABBFX010000001.1"/>
</dbReference>
<dbReference type="PANTHER" id="PTHR30477">
    <property type="entry name" value="ABC-TRANSPORTER METAL-BINDING PROTEIN"/>
    <property type="match status" value="1"/>
</dbReference>
<feature type="transmembrane region" description="Helical" evidence="7">
    <location>
        <begin position="206"/>
        <end position="225"/>
    </location>
</feature>
<dbReference type="Gene3D" id="1.10.3470.10">
    <property type="entry name" value="ABC transporter involved in vitamin B12 uptake, BtuC"/>
    <property type="match status" value="1"/>
</dbReference>
<sequence length="262" mass="26615">MNFSAIDFGILGPALVAGLLVLATHVPLGMQVLERGIVFIDLAIAQIAGLGVIAADALGLPEHGLAVQAAAVCAALLGAALLTWTERKLPHQQEALIGVLFVLAASVGILLLAGNPHGGEHLKDLLVGQILWVGTQELVALAIVSALLLAAIALGWTRRLGRFGFYAAFAIAVTASVQVVGVYLVFTSLIVPALATVRRQGRSRLALAYVVGAIGYVVGLVLSAVFDLPSGAVIVCALAAAAVAAANLPSAQPVTQGQPGHA</sequence>
<feature type="transmembrane region" description="Helical" evidence="7">
    <location>
        <begin position="232"/>
        <end position="251"/>
    </location>
</feature>
<keyword evidence="5 7" id="KW-0472">Membrane</keyword>
<evidence type="ECO:0000256" key="2">
    <source>
        <dbReference type="ARBA" id="ARBA00008034"/>
    </source>
</evidence>
<comment type="similarity">
    <text evidence="2 6">Belongs to the ABC-3 integral membrane protein family.</text>
</comment>
<dbReference type="EMBL" id="JABBFX010000001">
    <property type="protein sequence ID" value="NML42190.1"/>
    <property type="molecule type" value="Genomic_DNA"/>
</dbReference>
<feature type="transmembrane region" description="Helical" evidence="7">
    <location>
        <begin position="38"/>
        <end position="59"/>
    </location>
</feature>
<evidence type="ECO:0000256" key="7">
    <source>
        <dbReference type="SAM" id="Phobius"/>
    </source>
</evidence>
<feature type="transmembrane region" description="Helical" evidence="7">
    <location>
        <begin position="138"/>
        <end position="156"/>
    </location>
</feature>
<dbReference type="SUPFAM" id="SSF81345">
    <property type="entry name" value="ABC transporter involved in vitamin B12 uptake, BtuC"/>
    <property type="match status" value="1"/>
</dbReference>
<dbReference type="GO" id="GO:0010043">
    <property type="term" value="P:response to zinc ion"/>
    <property type="evidence" value="ECO:0007669"/>
    <property type="project" value="TreeGrafter"/>
</dbReference>
<keyword evidence="9" id="KW-1185">Reference proteome</keyword>
<dbReference type="Proteomes" id="UP000541185">
    <property type="component" value="Unassembled WGS sequence"/>
</dbReference>
<proteinExistence type="inferred from homology"/>
<feature type="transmembrane region" description="Helical" evidence="7">
    <location>
        <begin position="163"/>
        <end position="186"/>
    </location>
</feature>
<dbReference type="AlphaFoldDB" id="A0A848GZG2"/>
<evidence type="ECO:0000256" key="1">
    <source>
        <dbReference type="ARBA" id="ARBA00004141"/>
    </source>
</evidence>
<evidence type="ECO:0000256" key="4">
    <source>
        <dbReference type="ARBA" id="ARBA00022989"/>
    </source>
</evidence>
<evidence type="ECO:0000313" key="8">
    <source>
        <dbReference type="EMBL" id="NML42190.1"/>
    </source>
</evidence>
<comment type="subcellular location">
    <subcellularLocation>
        <location evidence="6">Cell membrane</location>
        <topology evidence="6">Multi-pass membrane protein</topology>
    </subcellularLocation>
    <subcellularLocation>
        <location evidence="1">Membrane</location>
        <topology evidence="1">Multi-pass membrane protein</topology>
    </subcellularLocation>
</comment>
<accession>A0A848GZG2</accession>
<evidence type="ECO:0000256" key="6">
    <source>
        <dbReference type="RuleBase" id="RU003943"/>
    </source>
</evidence>